<dbReference type="GeneID" id="63829951"/>
<dbReference type="InParanoid" id="A0A165D3R1"/>
<protein>
    <submittedName>
        <fullName evidence="1">Uncharacterized protein</fullName>
    </submittedName>
</protein>
<name>A0A165D3R1_9APHY</name>
<reference evidence="1 2" key="1">
    <citation type="journal article" date="2016" name="Mol. Biol. Evol.">
        <title>Comparative Genomics of Early-Diverging Mushroom-Forming Fungi Provides Insights into the Origins of Lignocellulose Decay Capabilities.</title>
        <authorList>
            <person name="Nagy L.G."/>
            <person name="Riley R."/>
            <person name="Tritt A."/>
            <person name="Adam C."/>
            <person name="Daum C."/>
            <person name="Floudas D."/>
            <person name="Sun H."/>
            <person name="Yadav J.S."/>
            <person name="Pangilinan J."/>
            <person name="Larsson K.H."/>
            <person name="Matsuura K."/>
            <person name="Barry K."/>
            <person name="Labutti K."/>
            <person name="Kuo R."/>
            <person name="Ohm R.A."/>
            <person name="Bhattacharya S.S."/>
            <person name="Shirouzu T."/>
            <person name="Yoshinaga Y."/>
            <person name="Martin F.M."/>
            <person name="Grigoriev I.V."/>
            <person name="Hibbett D.S."/>
        </authorList>
    </citation>
    <scope>NUCLEOTIDE SEQUENCE [LARGE SCALE GENOMIC DNA]</scope>
    <source>
        <strain evidence="1 2">93-53</strain>
    </source>
</reference>
<dbReference type="OrthoDB" id="417481at2759"/>
<evidence type="ECO:0000313" key="1">
    <source>
        <dbReference type="EMBL" id="KZT04099.1"/>
    </source>
</evidence>
<sequence>MSMQSFSLDVDGEYVAVQDGTDAVSVLISRLTSMNITPREEHKVGSVSESTFVVNVKPGEEHSDADFTDYMCWWVHDVPLNASSADLQEAFVPTSDVKGIWVPFQEFHSIIIFAIPRLEDMHLTVKYVSTEQIERVIGKSVFVDEMDGTLYVSVADHHFQSAVLQNVLASFSKLMLHKAVDLQEQNFQIEYYDARDAANGYHALHDHTFLGVHLPLLTKKDA</sequence>
<gene>
    <name evidence="1" type="ORF">LAESUDRAFT_761452</name>
</gene>
<organism evidence="1 2">
    <name type="scientific">Laetiporus sulphureus 93-53</name>
    <dbReference type="NCBI Taxonomy" id="1314785"/>
    <lineage>
        <taxon>Eukaryota</taxon>
        <taxon>Fungi</taxon>
        <taxon>Dikarya</taxon>
        <taxon>Basidiomycota</taxon>
        <taxon>Agaricomycotina</taxon>
        <taxon>Agaricomycetes</taxon>
        <taxon>Polyporales</taxon>
        <taxon>Laetiporus</taxon>
    </lineage>
</organism>
<evidence type="ECO:0000313" key="2">
    <source>
        <dbReference type="Proteomes" id="UP000076871"/>
    </source>
</evidence>
<dbReference type="EMBL" id="KV427639">
    <property type="protein sequence ID" value="KZT04099.1"/>
    <property type="molecule type" value="Genomic_DNA"/>
</dbReference>
<dbReference type="AlphaFoldDB" id="A0A165D3R1"/>
<dbReference type="RefSeq" id="XP_040761839.1">
    <property type="nucleotide sequence ID" value="XM_040912923.1"/>
</dbReference>
<accession>A0A165D3R1</accession>
<dbReference type="Proteomes" id="UP000076871">
    <property type="component" value="Unassembled WGS sequence"/>
</dbReference>
<keyword evidence="2" id="KW-1185">Reference proteome</keyword>
<proteinExistence type="predicted"/>